<feature type="domain" description="Bacterial Ig-like" evidence="1">
    <location>
        <begin position="385"/>
        <end position="463"/>
    </location>
</feature>
<dbReference type="Proteomes" id="UP001301653">
    <property type="component" value="Unassembled WGS sequence"/>
</dbReference>
<dbReference type="RefSeq" id="WP_323438050.1">
    <property type="nucleotide sequence ID" value="NZ_JAYFUH010000061.1"/>
</dbReference>
<accession>A0ABU5V0W6</accession>
<sequence>MNITAAADEFKSQHGKAGGEVWSYLEMTAAGMAAGALAAASGDGASALLDLAAPRIGAILDSRGSIQGEVSHEGYTDDGSPRISGQAAPGVLVHIYDGVMLIGRVTADASGSWSFTPRIPLAEGRHELSIAYEYANGDISDFSNPHVIHVDKSSPELPEILGMVDDEGRITGVVAEDDIIDDAWPTVSGTAEAHATVIVYDKGKEIGRATVDAKGDWSFTPQTALNDGTHLFSYSVVDRAGNQSEFSEPFEFIVDTRAERVTIHMAEDDAGSVTGLVYSGGVTDDTTPSLMGTATAGGIVKIYEGNVLLGQTTAEVDGTWSFTPNTPLADGAHTLTATVTLPAKGESPLSKQFELVVQTVALGQSVIDAVHDNVGTVQGLLGKGAHTDDARPALSGRAEAGSTVHVYDNLVLLGTTLAGANGTWAFTPSAPLADGAHGFTVVAVSDAGNSSARSPEYAVTVDTTAPNPPVIDTVYDDVGGTTGNLVSGGSTDDTRPDIAGKAEAGSTVVLFDGGIEIGRVQADAGGRWSFTPVAPLAQGVHQITVQAVDRAGNQSKISEAFGFEVVGGGDDHPRVLSSVPQKVSLDMIVDVSGSMGSDAATAKAAAIEAVGAYLEAGMQVSVRLYGGTRLGTYTFSGKSDPVYLQFVSKVNGSTGFSFQNDVSMIMEDIKADLAAGRYDAGTLKQVLYVGDGQNPLNAVVASPWRAMLDDASSKIQVNVAHIAIPMEPKSSAYPQYQSAMDVFANRPAIVSPAPGEIGGQLLSGASGVTSDYIEGNILINDGDLVRDGSERVSQVSLEDQDFKIGSDGMLTIAGSGGSVRASYDAASGLLTLETELGELKLYMSNGPGHKAGDYRYDAFISGKVLKFDSMQTQSFAYVASSSAGTQQVATLHIQVDGGSAASGGRLTITSIGKDGGVPADFVTGDGSTGRVVSGEMSHLLGAGLFLEISTDGGQSWDKVTTFNGKRWAYIDKAAHAESWDVLVRVADGKGTTGFGSSQHVTFTPPAAAPAILRIDEAQGVLTSTEASNGVDVVVSLADTGAKAGDIVHMNWGIGLYDQVLTALDIMSGMVVVKVPAAVTSSTTGGQGVLYDFNVSAAIVANGVKGAASAAYKVVGGGFSTKALADTLNVAATNVVGNEYGGNGVTVGTLAGSLLLKKAADTTSLAGLKVISGSAGNATAVFTLDEPVTKFSVRLSGLDNTAGGAMVIVYDVHGAEIHRETVTGTLTSGRYIKAYAYTAAEGVDVGSFKVVSATNNLVVDAFSQTQALHVADSRDTQKVDGLTDSYHGSAADEVITLGYSAATYLANAGNSGIHGGAGTDTLQFAGASYVMNLNLATSAGKLTGVEIIDLTGTGNNTLTLSLKDVLENGQTDLFHATANGTVQMMVRGNAGDVVNLDDLLGLNGLDFGDWQASGKQIIAGSAYQVYLHSGLDAELLVQDAVKVTLI</sequence>
<dbReference type="InterPro" id="IPR044016">
    <property type="entry name" value="Big_13"/>
</dbReference>
<evidence type="ECO:0000259" key="1">
    <source>
        <dbReference type="Pfam" id="PF19077"/>
    </source>
</evidence>
<dbReference type="NCBIfam" id="NF033510">
    <property type="entry name" value="Ca_tandemer"/>
    <property type="match status" value="4"/>
</dbReference>
<feature type="domain" description="Bacterial Ig-like" evidence="1">
    <location>
        <begin position="479"/>
        <end position="564"/>
    </location>
</feature>
<gene>
    <name evidence="2" type="ORF">VA603_04555</name>
</gene>
<dbReference type="InterPro" id="IPR036465">
    <property type="entry name" value="vWFA_dom_sf"/>
</dbReference>
<keyword evidence="3" id="KW-1185">Reference proteome</keyword>
<comment type="caution">
    <text evidence="2">The sequence shown here is derived from an EMBL/GenBank/DDBJ whole genome shotgun (WGS) entry which is preliminary data.</text>
</comment>
<organism evidence="2 3">
    <name type="scientific">Stenotrophomonas capsici</name>
    <dbReference type="NCBI Taxonomy" id="3110230"/>
    <lineage>
        <taxon>Bacteria</taxon>
        <taxon>Pseudomonadati</taxon>
        <taxon>Pseudomonadota</taxon>
        <taxon>Gammaproteobacteria</taxon>
        <taxon>Lysobacterales</taxon>
        <taxon>Lysobacteraceae</taxon>
        <taxon>Stenotrophomonas</taxon>
    </lineage>
</organism>
<dbReference type="EMBL" id="JAYFUH010000061">
    <property type="protein sequence ID" value="MEA5666807.1"/>
    <property type="molecule type" value="Genomic_DNA"/>
</dbReference>
<feature type="domain" description="Bacterial Ig-like" evidence="1">
    <location>
        <begin position="267"/>
        <end position="343"/>
    </location>
</feature>
<evidence type="ECO:0000313" key="2">
    <source>
        <dbReference type="EMBL" id="MEA5666807.1"/>
    </source>
</evidence>
<dbReference type="Pfam" id="PF19077">
    <property type="entry name" value="Big_13"/>
    <property type="match status" value="5"/>
</dbReference>
<dbReference type="SUPFAM" id="SSF53300">
    <property type="entry name" value="vWA-like"/>
    <property type="match status" value="1"/>
</dbReference>
<evidence type="ECO:0000313" key="3">
    <source>
        <dbReference type="Proteomes" id="UP001301653"/>
    </source>
</evidence>
<reference evidence="2 3" key="1">
    <citation type="submission" date="2023-12" db="EMBL/GenBank/DDBJ databases">
        <title>Stenotrophomonas guangdongensis sp. nov., isolated from wilted pepper plants (Capsicum annuum).</title>
        <authorList>
            <person name="Qiu M."/>
            <person name="Li Y."/>
            <person name="Liu Q."/>
            <person name="Zhang X."/>
            <person name="Huang Y."/>
            <person name="Guo R."/>
            <person name="Hu M."/>
            <person name="Zhou J."/>
            <person name="Zhou X."/>
        </authorList>
    </citation>
    <scope>NUCLEOTIDE SEQUENCE [LARGE SCALE GENOMIC DNA]</scope>
    <source>
        <strain evidence="2 3">MH1</strain>
    </source>
</reference>
<feature type="domain" description="Bacterial Ig-like" evidence="1">
    <location>
        <begin position="167"/>
        <end position="256"/>
    </location>
</feature>
<dbReference type="Gene3D" id="3.30.420.430">
    <property type="match status" value="5"/>
</dbReference>
<protein>
    <submittedName>
        <fullName evidence="2">Ig-like domain-containing protein</fullName>
    </submittedName>
</protein>
<proteinExistence type="predicted"/>
<name>A0ABU5V0W6_9GAMM</name>
<feature type="domain" description="Bacterial Ig-like" evidence="1">
    <location>
        <begin position="64"/>
        <end position="151"/>
    </location>
</feature>